<dbReference type="InterPro" id="IPR014729">
    <property type="entry name" value="Rossmann-like_a/b/a_fold"/>
</dbReference>
<keyword evidence="4 9" id="KW-0547">Nucleotide-binding</keyword>
<evidence type="ECO:0000256" key="6">
    <source>
        <dbReference type="ARBA" id="ARBA00022917"/>
    </source>
</evidence>
<dbReference type="InterPro" id="IPR002300">
    <property type="entry name" value="aa-tRNA-synth_Ia"/>
</dbReference>
<dbReference type="InterPro" id="IPR013155">
    <property type="entry name" value="M/V/L/I-tRNA-synth_anticd-bd"/>
</dbReference>
<evidence type="ECO:0000259" key="12">
    <source>
        <dbReference type="PROSITE" id="PS50405"/>
    </source>
</evidence>
<dbReference type="NCBIfam" id="NF004349">
    <property type="entry name" value="PRK05729.1"/>
    <property type="match status" value="1"/>
</dbReference>
<evidence type="ECO:0000256" key="3">
    <source>
        <dbReference type="ARBA" id="ARBA00022598"/>
    </source>
</evidence>
<dbReference type="PANTHER" id="PTHR11946:SF109">
    <property type="entry name" value="VALINE--TRNA LIGASE"/>
    <property type="match status" value="1"/>
</dbReference>
<dbReference type="InterPro" id="IPR036282">
    <property type="entry name" value="Glutathione-S-Trfase_C_sf"/>
</dbReference>
<name>A0ABY8TP59_TETOB</name>
<dbReference type="PRINTS" id="PR00986">
    <property type="entry name" value="TRNASYNTHVAL"/>
</dbReference>
<feature type="coiled-coil region" evidence="10">
    <location>
        <begin position="1224"/>
        <end position="1286"/>
    </location>
</feature>
<keyword evidence="14" id="KW-1185">Reference proteome</keyword>
<feature type="compositionally biased region" description="Basic and acidic residues" evidence="11">
    <location>
        <begin position="234"/>
        <end position="245"/>
    </location>
</feature>
<dbReference type="PANTHER" id="PTHR11946">
    <property type="entry name" value="VALYL-TRNA SYNTHETASES"/>
    <property type="match status" value="1"/>
</dbReference>
<evidence type="ECO:0000256" key="7">
    <source>
        <dbReference type="ARBA" id="ARBA00023146"/>
    </source>
</evidence>
<dbReference type="HAMAP" id="MF_02004">
    <property type="entry name" value="Val_tRNA_synth_type1"/>
    <property type="match status" value="1"/>
</dbReference>
<reference evidence="13 14" key="1">
    <citation type="submission" date="2023-05" db="EMBL/GenBank/DDBJ databases">
        <title>A 100% complete, gapless, phased diploid assembly of the Scenedesmus obliquus UTEX 3031 genome.</title>
        <authorList>
            <person name="Biondi T.C."/>
            <person name="Hanschen E.R."/>
            <person name="Kwon T."/>
            <person name="Eng W."/>
            <person name="Kruse C.P.S."/>
            <person name="Koehler S.I."/>
            <person name="Kunde Y."/>
            <person name="Gleasner C.D."/>
            <person name="You Mak K.T."/>
            <person name="Polle J."/>
            <person name="Hovde B.T."/>
            <person name="Starkenburg S.R."/>
        </authorList>
    </citation>
    <scope>NUCLEOTIDE SEQUENCE [LARGE SCALE GENOMIC DNA]</scope>
    <source>
        <strain evidence="13 14">DOE0152z</strain>
    </source>
</reference>
<dbReference type="Gene3D" id="1.20.1050.10">
    <property type="match status" value="1"/>
</dbReference>
<accession>A0ABY8TP59</accession>
<evidence type="ECO:0000256" key="1">
    <source>
        <dbReference type="ARBA" id="ARBA00005594"/>
    </source>
</evidence>
<keyword evidence="6 9" id="KW-0648">Protein biosynthesis</keyword>
<dbReference type="Pfam" id="PF00043">
    <property type="entry name" value="GST_C"/>
    <property type="match status" value="1"/>
</dbReference>
<evidence type="ECO:0000313" key="14">
    <source>
        <dbReference type="Proteomes" id="UP001244341"/>
    </source>
</evidence>
<dbReference type="EC" id="6.1.1.9" evidence="2"/>
<dbReference type="InterPro" id="IPR009080">
    <property type="entry name" value="tRNAsynth_Ia_anticodon-bd"/>
</dbReference>
<dbReference type="EMBL" id="CP126208">
    <property type="protein sequence ID" value="WIA09258.1"/>
    <property type="molecule type" value="Genomic_DNA"/>
</dbReference>
<evidence type="ECO:0000256" key="4">
    <source>
        <dbReference type="ARBA" id="ARBA00022741"/>
    </source>
</evidence>
<evidence type="ECO:0000256" key="2">
    <source>
        <dbReference type="ARBA" id="ARBA00013169"/>
    </source>
</evidence>
<evidence type="ECO:0000256" key="5">
    <source>
        <dbReference type="ARBA" id="ARBA00022840"/>
    </source>
</evidence>
<feature type="region of interest" description="Disordered" evidence="11">
    <location>
        <begin position="209"/>
        <end position="245"/>
    </location>
</feature>
<dbReference type="SUPFAM" id="SSF47323">
    <property type="entry name" value="Anticodon-binding domain of a subclass of class I aminoacyl-tRNA synthetases"/>
    <property type="match status" value="1"/>
</dbReference>
<dbReference type="InterPro" id="IPR033705">
    <property type="entry name" value="Anticodon_Ia_Val"/>
</dbReference>
<dbReference type="Gene3D" id="3.40.50.620">
    <property type="entry name" value="HUPs"/>
    <property type="match status" value="2"/>
</dbReference>
<keyword evidence="3 9" id="KW-0436">Ligase</keyword>
<dbReference type="InterPro" id="IPR009008">
    <property type="entry name" value="Val/Leu/Ile-tRNA-synth_edit"/>
</dbReference>
<dbReference type="SUPFAM" id="SSF52374">
    <property type="entry name" value="Nucleotidylyl transferase"/>
    <property type="match status" value="1"/>
</dbReference>
<dbReference type="CDD" id="cd07962">
    <property type="entry name" value="Anticodon_Ia_Val"/>
    <property type="match status" value="1"/>
</dbReference>
<proteinExistence type="inferred from homology"/>
<dbReference type="InterPro" id="IPR010987">
    <property type="entry name" value="Glutathione-S-Trfase_C-like"/>
</dbReference>
<evidence type="ECO:0000256" key="8">
    <source>
        <dbReference type="ARBA" id="ARBA00029936"/>
    </source>
</evidence>
<keyword evidence="7 9" id="KW-0030">Aminoacyl-tRNA synthetase</keyword>
<evidence type="ECO:0000256" key="11">
    <source>
        <dbReference type="SAM" id="MobiDB-lite"/>
    </source>
</evidence>
<organism evidence="13 14">
    <name type="scientific">Tetradesmus obliquus</name>
    <name type="common">Green alga</name>
    <name type="synonym">Acutodesmus obliquus</name>
    <dbReference type="NCBI Taxonomy" id="3088"/>
    <lineage>
        <taxon>Eukaryota</taxon>
        <taxon>Viridiplantae</taxon>
        <taxon>Chlorophyta</taxon>
        <taxon>core chlorophytes</taxon>
        <taxon>Chlorophyceae</taxon>
        <taxon>CS clade</taxon>
        <taxon>Sphaeropleales</taxon>
        <taxon>Scenedesmaceae</taxon>
        <taxon>Tetradesmus</taxon>
    </lineage>
</organism>
<evidence type="ECO:0000256" key="10">
    <source>
        <dbReference type="SAM" id="Coils"/>
    </source>
</evidence>
<dbReference type="SUPFAM" id="SSF50677">
    <property type="entry name" value="ValRS/IleRS/LeuRS editing domain"/>
    <property type="match status" value="1"/>
</dbReference>
<feature type="compositionally biased region" description="Low complexity" evidence="11">
    <location>
        <begin position="218"/>
        <end position="230"/>
    </location>
</feature>
<dbReference type="Pfam" id="PF00133">
    <property type="entry name" value="tRNA-synt_1"/>
    <property type="match status" value="1"/>
</dbReference>
<dbReference type="NCBIfam" id="TIGR00422">
    <property type="entry name" value="valS"/>
    <property type="match status" value="1"/>
</dbReference>
<dbReference type="InterPro" id="IPR004046">
    <property type="entry name" value="GST_C"/>
</dbReference>
<evidence type="ECO:0000313" key="13">
    <source>
        <dbReference type="EMBL" id="WIA09258.1"/>
    </source>
</evidence>
<keyword evidence="5 9" id="KW-0067">ATP-binding</keyword>
<dbReference type="Gene3D" id="1.10.730.10">
    <property type="entry name" value="Isoleucyl-tRNA Synthetase, Domain 1"/>
    <property type="match status" value="1"/>
</dbReference>
<comment type="similarity">
    <text evidence="1 9">Belongs to the class-I aminoacyl-tRNA synthetase family.</text>
</comment>
<dbReference type="InterPro" id="IPR001412">
    <property type="entry name" value="aa-tRNA-synth_I_CS"/>
</dbReference>
<dbReference type="Gene3D" id="1.10.287.380">
    <property type="entry name" value="Valyl-tRNA synthetase, C-terminal domain"/>
    <property type="match status" value="1"/>
</dbReference>
<gene>
    <name evidence="13" type="ORF">OEZ85_008666</name>
</gene>
<dbReference type="Gene3D" id="3.90.740.10">
    <property type="entry name" value="Valyl/Leucyl/Isoleucyl-tRNA synthetase, editing domain"/>
    <property type="match status" value="1"/>
</dbReference>
<feature type="domain" description="GST C-terminal" evidence="12">
    <location>
        <begin position="73"/>
        <end position="203"/>
    </location>
</feature>
<dbReference type="SUPFAM" id="SSF47616">
    <property type="entry name" value="GST C-terminal domain-like"/>
    <property type="match status" value="1"/>
</dbReference>
<keyword evidence="10" id="KW-0175">Coiled coil</keyword>
<dbReference type="CDD" id="cd00817">
    <property type="entry name" value="ValRS_core"/>
    <property type="match status" value="1"/>
</dbReference>
<dbReference type="Proteomes" id="UP001244341">
    <property type="component" value="Chromosome 1b"/>
</dbReference>
<dbReference type="PROSITE" id="PS50405">
    <property type="entry name" value="GST_CTER"/>
    <property type="match status" value="1"/>
</dbReference>
<evidence type="ECO:0000256" key="9">
    <source>
        <dbReference type="RuleBase" id="RU363035"/>
    </source>
</evidence>
<protein>
    <recommendedName>
        <fullName evidence="2">valine--tRNA ligase</fullName>
        <ecNumber evidence="2">6.1.1.9</ecNumber>
    </recommendedName>
    <alternativeName>
        <fullName evidence="8">Valyl-tRNA synthetase</fullName>
    </alternativeName>
</protein>
<sequence>MASFQAPPGHLSQAEVLIISSLVEYQLTVNAPDPDLEAPVLAAADGQKVHGTPAIARYVAEAGKGSQLYPKDNPQQLAEVDRWLDVAAALENSAASWVQPTCQQASDEARNAAKASIEQQLAALEQQLQGNSFLVGSVLSLADVAVLCAALPLFSSVLSAEARQPYPALAAWLAATSKDPRFSSVLGDVALCSAEAGWVAPAVAKADKKKKKGKGEEGSQQQQQQQAAADAELDPEKAAKKAAKLAEKEAKKAKAAAKAAAAAEKAAAAAGNEKKANKKAEADAKKAAEAAEVQRIMDSLGAVAKGAKKPCDGEMFKSYNPKMVEAAWYDWWEQCGFFKPDMASDKPPFTIVIPPPNVTGALHIGHALTNAVQDTIVRWRRMSGFNVLWVPGTDHAGIATQSVVEKKLQKEQGLSRHDLGREKFLAEVFKWVEEYGGRICSQLRRMGSSVDWERCVFTMDETRSAAVLEAFVAMYESGCVYRDNRLVNWDARLRTAVSDIEVDYIDIPGRILINVPGYDKPVEFGVLTSFAYPLEDGSGQIVVATTRPETMLGDTAVAVHPEDARYKHLHGKFVVHPVSQRRIPIIADAELVDMEFGTGAVKITPAHDPNDFLVGKRHSLEFINILDDNGNINDNGGSFKGQPRFTARVTVVDFLKEAGLYRGITDNPMRLGISSRSKDVIEPLLKPQWWVACGDMAARSCAAVRSGELEIIPKEFEAVWFRWLENIRDWCISRQLWWGHRIPAYYVTFEGEAPEASGVPGRPSEDMARWVVGRSREEAAAAAAKKYPGKVCTLHQDEDVLDTWFSSGLFPFSVMGWPADTPDMRTFYPGSLLETGHDILFFWVARMVMMGLQLTDKVPFKQVYLHAMVRDAHGKKMSKSLGNVIDPIHVIEGITLQGLHDTLQAGNLDPKEVARAKDTQKTDFPEGIEECGTDALRFALVAYTTQARDINLDIKRVVAYRYWCNKLWNAIKFAMMNLPEGFQPLPQQQLAQQMPAWPPAARWVLSRLNSAVETINKAMEAYDFSTATQTAYAWWQYELCDVFIELMKPVMARDEAADPGAAAAKAATQQALCAALDSGLRLLHPFMPFVTEELWQRLPKTPEQASIPSIMLAPYPTAQPGWSQPELDSRYEQAQAVVAAIRKLRSDYGLTRQRPTVYVACSSAARAEVIQALAGDIACLSTSAEVLLLAADAPLPAYSSVAIVDDVVTVHMVLKGILDPALELAKLEKKQAEAQGRCEAIRKRMGLPAYADKTPAAVQAEDAEKLARAEAEAAAAAQHSEEMRKMIGQ</sequence>
<dbReference type="InterPro" id="IPR037118">
    <property type="entry name" value="Val-tRNA_synth_C_sf"/>
</dbReference>
<dbReference type="PROSITE" id="PS00178">
    <property type="entry name" value="AA_TRNA_LIGASE_I"/>
    <property type="match status" value="1"/>
</dbReference>
<dbReference type="Pfam" id="PF08264">
    <property type="entry name" value="Anticodon_1"/>
    <property type="match status" value="1"/>
</dbReference>
<dbReference type="InterPro" id="IPR002303">
    <property type="entry name" value="Valyl-tRNA_ligase"/>
</dbReference>